<accession>A0A843VYG3</accession>
<keyword evidence="2" id="KW-1185">Reference proteome</keyword>
<comment type="caution">
    <text evidence="1">The sequence shown here is derived from an EMBL/GenBank/DDBJ whole genome shotgun (WGS) entry which is preliminary data.</text>
</comment>
<evidence type="ECO:0000313" key="1">
    <source>
        <dbReference type="EMBL" id="MQL98520.1"/>
    </source>
</evidence>
<name>A0A843VYG3_COLES</name>
<reference evidence="1" key="1">
    <citation type="submission" date="2017-07" db="EMBL/GenBank/DDBJ databases">
        <title>Taro Niue Genome Assembly and Annotation.</title>
        <authorList>
            <person name="Atibalentja N."/>
            <person name="Keating K."/>
            <person name="Fields C.J."/>
        </authorList>
    </citation>
    <scope>NUCLEOTIDE SEQUENCE</scope>
    <source>
        <strain evidence="1">Niue_2</strain>
        <tissue evidence="1">Leaf</tissue>
    </source>
</reference>
<dbReference type="AlphaFoldDB" id="A0A843VYG3"/>
<dbReference type="Proteomes" id="UP000652761">
    <property type="component" value="Unassembled WGS sequence"/>
</dbReference>
<evidence type="ECO:0000313" key="2">
    <source>
        <dbReference type="Proteomes" id="UP000652761"/>
    </source>
</evidence>
<dbReference type="EMBL" id="NMUH01002200">
    <property type="protein sequence ID" value="MQL98520.1"/>
    <property type="molecule type" value="Genomic_DNA"/>
</dbReference>
<organism evidence="1 2">
    <name type="scientific">Colocasia esculenta</name>
    <name type="common">Wild taro</name>
    <name type="synonym">Arum esculentum</name>
    <dbReference type="NCBI Taxonomy" id="4460"/>
    <lineage>
        <taxon>Eukaryota</taxon>
        <taxon>Viridiplantae</taxon>
        <taxon>Streptophyta</taxon>
        <taxon>Embryophyta</taxon>
        <taxon>Tracheophyta</taxon>
        <taxon>Spermatophyta</taxon>
        <taxon>Magnoliopsida</taxon>
        <taxon>Liliopsida</taxon>
        <taxon>Araceae</taxon>
        <taxon>Aroideae</taxon>
        <taxon>Colocasieae</taxon>
        <taxon>Colocasia</taxon>
    </lineage>
</organism>
<gene>
    <name evidence="1" type="ORF">Taro_031232</name>
</gene>
<protein>
    <submittedName>
        <fullName evidence="1">Uncharacterized protein</fullName>
    </submittedName>
</protein>
<sequence length="120" mass="13632">MLYFIPHRSFAGLQSSGLTASRNNTKDTEYIATGHRQKSGNTESSASAIQVNKEILTTLPEEDPEGSLRESTWISLDRLNRAGIDRSRLDYPLFRRHNDVQNMKGMEGEEPVIGQEFKYK</sequence>
<proteinExistence type="predicted"/>